<name>A0A4Y6UBM4_9PROT</name>
<evidence type="ECO:0000256" key="1">
    <source>
        <dbReference type="SAM" id="MobiDB-lite"/>
    </source>
</evidence>
<organism evidence="2 3">
    <name type="scientific">Formicincola oecophyllae</name>
    <dbReference type="NCBI Taxonomy" id="2558361"/>
    <lineage>
        <taxon>Bacteria</taxon>
        <taxon>Pseudomonadati</taxon>
        <taxon>Pseudomonadota</taxon>
        <taxon>Alphaproteobacteria</taxon>
        <taxon>Acetobacterales</taxon>
        <taxon>Acetobacteraceae</taxon>
        <taxon>Formicincola</taxon>
    </lineage>
</organism>
<dbReference type="AlphaFoldDB" id="A0A4Y6UBM4"/>
<dbReference type="RefSeq" id="WP_141443676.1">
    <property type="nucleotide sequence ID" value="NZ_CP038231.1"/>
</dbReference>
<proteinExistence type="predicted"/>
<evidence type="ECO:0000313" key="2">
    <source>
        <dbReference type="EMBL" id="QDH13968.1"/>
    </source>
</evidence>
<dbReference type="Proteomes" id="UP000318709">
    <property type="component" value="Chromosome"/>
</dbReference>
<dbReference type="KEGG" id="swf:E3E12_07020"/>
<accession>A0A4Y6UBM4</accession>
<reference evidence="2 3" key="1">
    <citation type="submission" date="2019-03" db="EMBL/GenBank/DDBJ databases">
        <title>The complete genome sequence of Swingsia_sp. F3b2 LMG30590(T).</title>
        <authorList>
            <person name="Chua K.-O."/>
            <person name="Chan K.-G."/>
            <person name="See-Too W.-S."/>
        </authorList>
    </citation>
    <scope>NUCLEOTIDE SEQUENCE [LARGE SCALE GENOMIC DNA]</scope>
    <source>
        <strain evidence="2 3">F3b2</strain>
    </source>
</reference>
<evidence type="ECO:0000313" key="3">
    <source>
        <dbReference type="Proteomes" id="UP000318709"/>
    </source>
</evidence>
<dbReference type="EMBL" id="CP038231">
    <property type="protein sequence ID" value="QDH13968.1"/>
    <property type="molecule type" value="Genomic_DNA"/>
</dbReference>
<dbReference type="OrthoDB" id="1522627at2"/>
<gene>
    <name evidence="2" type="ORF">E3E12_07020</name>
</gene>
<sequence length="181" mass="19197">MTSHVTSAGKTIQPPIPGAPGTGMKARAWLPVAALAMVAVLGLLAAPPAIAAPFNPNAVHLNEGRLHNLNRAMQRDLKPYLPGLEAQCGPAAGDNFPECAEKQPLPPALRRKLAILSLPALFEEQDVANDVCRGGASSEGVTTLACSWRDHLMDALKVKGWCWGPEDAAAYQQHWIPCPGE</sequence>
<keyword evidence="3" id="KW-1185">Reference proteome</keyword>
<feature type="compositionally biased region" description="Polar residues" evidence="1">
    <location>
        <begin position="1"/>
        <end position="10"/>
    </location>
</feature>
<feature type="region of interest" description="Disordered" evidence="1">
    <location>
        <begin position="1"/>
        <end position="20"/>
    </location>
</feature>
<protein>
    <submittedName>
        <fullName evidence="2">Uncharacterized protein</fullName>
    </submittedName>
</protein>